<dbReference type="STRING" id="1086013.SAMN05421774_102547"/>
<evidence type="ECO:0000313" key="2">
    <source>
        <dbReference type="Proteomes" id="UP000186141"/>
    </source>
</evidence>
<gene>
    <name evidence="1" type="ORF">SAMN05421774_102547</name>
</gene>
<dbReference type="RefSeq" id="WP_076529718.1">
    <property type="nucleotide sequence ID" value="NZ_BMEH01000002.1"/>
</dbReference>
<evidence type="ECO:0000313" key="1">
    <source>
        <dbReference type="EMBL" id="SIS83148.1"/>
    </source>
</evidence>
<reference evidence="1 2" key="1">
    <citation type="submission" date="2017-01" db="EMBL/GenBank/DDBJ databases">
        <authorList>
            <person name="Mah S.A."/>
            <person name="Swanson W.J."/>
            <person name="Moy G.W."/>
            <person name="Vacquier V.D."/>
        </authorList>
    </citation>
    <scope>NUCLEOTIDE SEQUENCE [LARGE SCALE GENOMIC DNA]</scope>
    <source>
        <strain evidence="1 2">DSM 26375</strain>
    </source>
</reference>
<proteinExistence type="predicted"/>
<sequence length="159" mass="17900">MNDQQENNAPPAPLTKEQVIEILSQDYALDCTQADPSLLMQVPDSHAFARFGRLILKLALGELDPAAVPEPVMREVLDDLGIPVPADWAIRFEPRPAKTFIAMYPSPEMALAAVCRFRQPGGDYPLPPQYKEWVEGNAGLTEEQFYEFRVGDYTLNYCR</sequence>
<dbReference type="OrthoDB" id="8075301at2"/>
<dbReference type="Proteomes" id="UP000186141">
    <property type="component" value="Unassembled WGS sequence"/>
</dbReference>
<dbReference type="AlphaFoldDB" id="A0A1N7MAP0"/>
<protein>
    <submittedName>
        <fullName evidence="1">Uncharacterized protein</fullName>
    </submittedName>
</protein>
<organism evidence="1 2">
    <name type="scientific">Gemmobacter megaterium</name>
    <dbReference type="NCBI Taxonomy" id="1086013"/>
    <lineage>
        <taxon>Bacteria</taxon>
        <taxon>Pseudomonadati</taxon>
        <taxon>Pseudomonadota</taxon>
        <taxon>Alphaproteobacteria</taxon>
        <taxon>Rhodobacterales</taxon>
        <taxon>Paracoccaceae</taxon>
        <taxon>Gemmobacter</taxon>
    </lineage>
</organism>
<accession>A0A1N7MAP0</accession>
<dbReference type="EMBL" id="FTOT01000002">
    <property type="protein sequence ID" value="SIS83148.1"/>
    <property type="molecule type" value="Genomic_DNA"/>
</dbReference>
<keyword evidence="2" id="KW-1185">Reference proteome</keyword>
<name>A0A1N7MAP0_9RHOB</name>